<dbReference type="Proteomes" id="UP000492821">
    <property type="component" value="Unassembled WGS sequence"/>
</dbReference>
<dbReference type="AlphaFoldDB" id="A0A7E4WBY5"/>
<accession>A0A7E4WBY5</accession>
<sequence>MPYRRLNLRNRTVIMRSGTATIPRGGSRAVNPRQQSTSAVVAVAASSARQHQPIRNTADVLTPPAQPQNHHADHCNGAVNYIGRFTANNMTAYFAHDAVHYTGVHLRGQGGTDACFGPVTFLQHDTEPAGMNAYKEAFERARLQYAYIKDNEVKFTVPEPGPAWIQSARTDLETAKKLMDNVQQLVVAVDKTYVDHAMAQLEEGHE</sequence>
<reference evidence="1" key="1">
    <citation type="journal article" date="2013" name="Genetics">
        <title>The draft genome and transcriptome of Panagrellus redivivus are shaped by the harsh demands of a free-living lifestyle.</title>
        <authorList>
            <person name="Srinivasan J."/>
            <person name="Dillman A.R."/>
            <person name="Macchietto M.G."/>
            <person name="Heikkinen L."/>
            <person name="Lakso M."/>
            <person name="Fracchia K.M."/>
            <person name="Antoshechkin I."/>
            <person name="Mortazavi A."/>
            <person name="Wong G."/>
            <person name="Sternberg P.W."/>
        </authorList>
    </citation>
    <scope>NUCLEOTIDE SEQUENCE [LARGE SCALE GENOMIC DNA]</scope>
    <source>
        <strain evidence="1">MT8872</strain>
    </source>
</reference>
<dbReference type="WBParaSite" id="Pan_g8781.t1">
    <property type="protein sequence ID" value="Pan_g8781.t1"/>
    <property type="gene ID" value="Pan_g8781"/>
</dbReference>
<organism evidence="1 2">
    <name type="scientific">Panagrellus redivivus</name>
    <name type="common">Microworm</name>
    <dbReference type="NCBI Taxonomy" id="6233"/>
    <lineage>
        <taxon>Eukaryota</taxon>
        <taxon>Metazoa</taxon>
        <taxon>Ecdysozoa</taxon>
        <taxon>Nematoda</taxon>
        <taxon>Chromadorea</taxon>
        <taxon>Rhabditida</taxon>
        <taxon>Tylenchina</taxon>
        <taxon>Panagrolaimomorpha</taxon>
        <taxon>Panagrolaimoidea</taxon>
        <taxon>Panagrolaimidae</taxon>
        <taxon>Panagrellus</taxon>
    </lineage>
</organism>
<evidence type="ECO:0000313" key="2">
    <source>
        <dbReference type="WBParaSite" id="Pan_g8781.t1"/>
    </source>
</evidence>
<keyword evidence="1" id="KW-1185">Reference proteome</keyword>
<evidence type="ECO:0000313" key="1">
    <source>
        <dbReference type="Proteomes" id="UP000492821"/>
    </source>
</evidence>
<protein>
    <submittedName>
        <fullName evidence="2">Cauli_VI domain-containing protein</fullName>
    </submittedName>
</protein>
<name>A0A7E4WBY5_PANRE</name>
<proteinExistence type="predicted"/>
<reference evidence="2" key="2">
    <citation type="submission" date="2020-10" db="UniProtKB">
        <authorList>
            <consortium name="WormBaseParasite"/>
        </authorList>
    </citation>
    <scope>IDENTIFICATION</scope>
</reference>